<dbReference type="InterPro" id="IPR009091">
    <property type="entry name" value="RCC1/BLIP-II"/>
</dbReference>
<dbReference type="GO" id="GO:0005737">
    <property type="term" value="C:cytoplasm"/>
    <property type="evidence" value="ECO:0007669"/>
    <property type="project" value="TreeGrafter"/>
</dbReference>
<dbReference type="Proteomes" id="UP000237968">
    <property type="component" value="Unassembled WGS sequence"/>
</dbReference>
<evidence type="ECO:0000313" key="3">
    <source>
        <dbReference type="Proteomes" id="UP000237968"/>
    </source>
</evidence>
<dbReference type="GO" id="GO:0005085">
    <property type="term" value="F:guanyl-nucleotide exchange factor activity"/>
    <property type="evidence" value="ECO:0007669"/>
    <property type="project" value="TreeGrafter"/>
</dbReference>
<keyword evidence="3" id="KW-1185">Reference proteome</keyword>
<proteinExistence type="predicted"/>
<feature type="signal peptide" evidence="1">
    <location>
        <begin position="1"/>
        <end position="19"/>
    </location>
</feature>
<evidence type="ECO:0008006" key="4">
    <source>
        <dbReference type="Google" id="ProtNLM"/>
    </source>
</evidence>
<dbReference type="SUPFAM" id="SSF50985">
    <property type="entry name" value="RCC1/BLIP-II"/>
    <property type="match status" value="2"/>
</dbReference>
<dbReference type="EMBL" id="PVNK01000096">
    <property type="protein sequence ID" value="PRQ03298.1"/>
    <property type="molecule type" value="Genomic_DNA"/>
</dbReference>
<dbReference type="PROSITE" id="PS51257">
    <property type="entry name" value="PROKAR_LIPOPROTEIN"/>
    <property type="match status" value="1"/>
</dbReference>
<keyword evidence="1" id="KW-0732">Signal</keyword>
<dbReference type="Gene3D" id="2.130.10.30">
    <property type="entry name" value="Regulator of chromosome condensation 1/beta-lactamase-inhibitor protein II"/>
    <property type="match status" value="2"/>
</dbReference>
<name>A0A2S9YDV3_9BACT</name>
<dbReference type="RefSeq" id="WP_106391187.1">
    <property type="nucleotide sequence ID" value="NZ_PVNK01000096.1"/>
</dbReference>
<dbReference type="PANTHER" id="PTHR45982">
    <property type="entry name" value="REGULATOR OF CHROMOSOME CONDENSATION"/>
    <property type="match status" value="1"/>
</dbReference>
<dbReference type="InterPro" id="IPR051553">
    <property type="entry name" value="Ran_GTPase-activating"/>
</dbReference>
<organism evidence="2 3">
    <name type="scientific">Enhygromyxa salina</name>
    <dbReference type="NCBI Taxonomy" id="215803"/>
    <lineage>
        <taxon>Bacteria</taxon>
        <taxon>Pseudomonadati</taxon>
        <taxon>Myxococcota</taxon>
        <taxon>Polyangia</taxon>
        <taxon>Nannocystales</taxon>
        <taxon>Nannocystaceae</taxon>
        <taxon>Enhygromyxa</taxon>
    </lineage>
</organism>
<gene>
    <name evidence="2" type="ORF">ENSA5_17350</name>
</gene>
<dbReference type="PROSITE" id="PS50012">
    <property type="entry name" value="RCC1_3"/>
    <property type="match status" value="2"/>
</dbReference>
<dbReference type="OrthoDB" id="5462013at2"/>
<sequence length="425" mass="44047">MTRRLGAIALGAIALSALALGSGCGGDEVEAPAYITDLVANGRSACVIDSRGRLRCWGAGGNGWLGYGESENIGDDEDWCEPGFVDIGMSVRSLEVLGGSKCAISDTGEARCWGPGAAGFPFSTPEQTAGEGLLIRGPSPLVAIDRGIEHACVLLDTGAVRCWGAGAELGYGDSIDRGVGQDPNDILPALPDVPLGGEAVHIVAGGTVHGDHTCALLRSGGVRCWGTQTWLGYGTQEAIGDDETPEQVGDVPLGGAAIALTASGSNWCALLEDHSLRCWGKDAATGILGYGDIFGDIEHVGDDETPMDMGPVPVGEPVQAVFMGGSRTCVLLDGGRARCWGWSHAGELGYGIQVSTLREPPDEDLEVGGKVVDLAVGFDHTCALLDSGRVRCWGDSRYGQLGLGDPTLDPKESIPFEVELLPECD</sequence>
<dbReference type="Pfam" id="PF13540">
    <property type="entry name" value="RCC1_2"/>
    <property type="match status" value="2"/>
</dbReference>
<protein>
    <recommendedName>
        <fullName evidence="4">Regulator of chromosome condensation (RCC1) repeat protein</fullName>
    </recommendedName>
</protein>
<comment type="caution">
    <text evidence="2">The sequence shown here is derived from an EMBL/GenBank/DDBJ whole genome shotgun (WGS) entry which is preliminary data.</text>
</comment>
<feature type="chain" id="PRO_5015646557" description="Regulator of chromosome condensation (RCC1) repeat protein" evidence="1">
    <location>
        <begin position="20"/>
        <end position="425"/>
    </location>
</feature>
<accession>A0A2S9YDV3</accession>
<evidence type="ECO:0000256" key="1">
    <source>
        <dbReference type="SAM" id="SignalP"/>
    </source>
</evidence>
<reference evidence="2 3" key="1">
    <citation type="submission" date="2018-03" db="EMBL/GenBank/DDBJ databases">
        <title>Draft Genome Sequences of the Obligatory Marine Myxobacteria Enhygromyxa salina SWB005.</title>
        <authorList>
            <person name="Poehlein A."/>
            <person name="Moghaddam J.A."/>
            <person name="Harms H."/>
            <person name="Alanjari M."/>
            <person name="Koenig G.M."/>
            <person name="Daniel R."/>
            <person name="Schaeberle T.F."/>
        </authorList>
    </citation>
    <scope>NUCLEOTIDE SEQUENCE [LARGE SCALE GENOMIC DNA]</scope>
    <source>
        <strain evidence="2 3">SWB005</strain>
    </source>
</reference>
<dbReference type="AlphaFoldDB" id="A0A2S9YDV3"/>
<evidence type="ECO:0000313" key="2">
    <source>
        <dbReference type="EMBL" id="PRQ03298.1"/>
    </source>
</evidence>
<dbReference type="PANTHER" id="PTHR45982:SF1">
    <property type="entry name" value="REGULATOR OF CHROMOSOME CONDENSATION"/>
    <property type="match status" value="1"/>
</dbReference>
<dbReference type="InterPro" id="IPR000408">
    <property type="entry name" value="Reg_chr_condens"/>
</dbReference>